<dbReference type="Proteomes" id="UP000095286">
    <property type="component" value="Unplaced"/>
</dbReference>
<reference evidence="2" key="1">
    <citation type="submission" date="2016-11" db="UniProtKB">
        <authorList>
            <consortium name="WormBaseParasite"/>
        </authorList>
    </citation>
    <scope>IDENTIFICATION</scope>
    <source>
        <strain evidence="2">KR3021</strain>
    </source>
</reference>
<protein>
    <submittedName>
        <fullName evidence="2">B-cell CLL/lymphoma 7 protein family member A</fullName>
    </submittedName>
</protein>
<evidence type="ECO:0000313" key="1">
    <source>
        <dbReference type="Proteomes" id="UP000095286"/>
    </source>
</evidence>
<dbReference type="WBParaSite" id="RSKR_0000114400.1">
    <property type="protein sequence ID" value="RSKR_0000114400.1"/>
    <property type="gene ID" value="RSKR_0000114400"/>
</dbReference>
<evidence type="ECO:0000313" key="2">
    <source>
        <dbReference type="WBParaSite" id="RSKR_0000114400.1"/>
    </source>
</evidence>
<sequence>MFSRTQRAETRNRAKDELKKVINAIDRVRTWEKKWTTCKDSSVLVYKWVAVSGASTLSLSSKQPLIKTSLNDNEDSNADPSIENSVGADANSKTFGISNEDSNTGFLESNFDSDSNQTFDRINYKNGGESGEASTDFSSLRAEEKKEDESEEPSSKRSREDSS</sequence>
<organism evidence="1 2">
    <name type="scientific">Rhabditophanes sp. KR3021</name>
    <dbReference type="NCBI Taxonomy" id="114890"/>
    <lineage>
        <taxon>Eukaryota</taxon>
        <taxon>Metazoa</taxon>
        <taxon>Ecdysozoa</taxon>
        <taxon>Nematoda</taxon>
        <taxon>Chromadorea</taxon>
        <taxon>Rhabditida</taxon>
        <taxon>Tylenchina</taxon>
        <taxon>Panagrolaimomorpha</taxon>
        <taxon>Strongyloidoidea</taxon>
        <taxon>Alloionematidae</taxon>
        <taxon>Rhabditophanes</taxon>
    </lineage>
</organism>
<accession>A0AC35TJ63</accession>
<name>A0AC35TJ63_9BILA</name>
<proteinExistence type="predicted"/>